<dbReference type="GO" id="GO:0005524">
    <property type="term" value="F:ATP binding"/>
    <property type="evidence" value="ECO:0007669"/>
    <property type="project" value="UniProtKB-UniRule"/>
</dbReference>
<evidence type="ECO:0000313" key="13">
    <source>
        <dbReference type="EMBL" id="EKC27906.1"/>
    </source>
</evidence>
<dbReference type="PROSITE" id="PS00107">
    <property type="entry name" value="PROTEIN_KINASE_ATP"/>
    <property type="match status" value="1"/>
</dbReference>
<dbReference type="InterPro" id="IPR000719">
    <property type="entry name" value="Prot_kinase_dom"/>
</dbReference>
<comment type="subcellular location">
    <subcellularLocation>
        <location evidence="1">Cytoplasm</location>
    </subcellularLocation>
</comment>
<dbReference type="KEGG" id="crg:105321909"/>
<evidence type="ECO:0000256" key="9">
    <source>
        <dbReference type="ARBA" id="ARBA00047899"/>
    </source>
</evidence>
<proteinExistence type="predicted"/>
<dbReference type="SMART" id="SM00220">
    <property type="entry name" value="S_TKc"/>
    <property type="match status" value="1"/>
</dbReference>
<dbReference type="PROSITE" id="PS50011">
    <property type="entry name" value="PROTEIN_KINASE_DOM"/>
    <property type="match status" value="1"/>
</dbReference>
<evidence type="ECO:0000256" key="6">
    <source>
        <dbReference type="ARBA" id="ARBA00022741"/>
    </source>
</evidence>
<comment type="catalytic activity">
    <reaction evidence="10">
        <text>L-seryl-[protein] + ATP = O-phospho-L-seryl-[protein] + ADP + H(+)</text>
        <dbReference type="Rhea" id="RHEA:17989"/>
        <dbReference type="Rhea" id="RHEA-COMP:9863"/>
        <dbReference type="Rhea" id="RHEA-COMP:11604"/>
        <dbReference type="ChEBI" id="CHEBI:15378"/>
        <dbReference type="ChEBI" id="CHEBI:29999"/>
        <dbReference type="ChEBI" id="CHEBI:30616"/>
        <dbReference type="ChEBI" id="CHEBI:83421"/>
        <dbReference type="ChEBI" id="CHEBI:456216"/>
        <dbReference type="EC" id="2.7.11.1"/>
    </reaction>
</comment>
<dbReference type="Gene3D" id="1.10.510.10">
    <property type="entry name" value="Transferase(Phosphotransferase) domain 1"/>
    <property type="match status" value="1"/>
</dbReference>
<sequence>MEQGNLDKNGDVSEETQPADEDVAKSTGEHHSTEEASEKKKKVGSYILGKTLGEGSFAKVRQGVHLLAHEKVAVKVVPKKAVLVREFVRKNVRREAIVLQKLSHPNIIKMYEVMETENSYYLVLEYADCGEFIKYLSIKKCLPEIECRKYARQIISAVDHMHVSNIIHRDLKLENFLLDANMDIKIIDFGLSNVFYGETSLSTQCGSPAYAAPEILNNQKYGPAVDVWSIGVCLFAMLVGSLPFVPQPVNNIAQLHSLILKGCEIPDTLSEECRDFLQAMLTSDPRKRIKMEDLLRHPWLLGENEEPVFRQQAVANLLPLVPQASVINYMTKMFDFKESEVLNALGERKVNSIAATYYLLKKRFDSGLHLVNRPQGMRNINHRRESAFSAFSIELNNRNTASCPSKDQRQELPSDSKRVITGEIKHNNYRSYLQYVKVSRERTNAFSKNIFLRRQKTRSSLTRTYNKAEKPENSVPDLIMPESATKPDFRLTYTPLQADALFEWDKEGLIRREQRRVRPKIAESFPKEKQKSPNIQNLQLLPMMVTGDKKRGRIIFSPPPPPNTSLGMRDMLSPPGTSQGRRQSREEELEGQTSSRILVPPATAPTINQVSLQLDTNLSHDNNSVKPHFDSDKLEKPDLALVLADPCSQEIWGSFQKHKAKLIKSGAVSFNRSKTVYANPISTQKLLTPRDQKALEEAQKNHIVGKGRLLLERSSSRISVGFTDFQKQNGYIPEYIKPSTAIGGTRRHEFPDVICSAKSRARSDIIEFDRKPVPKLPQMNIEPIRQERGQEIEIPATPPSPAAYERLIVDDETPMMRIRITSSLKH</sequence>
<feature type="compositionally biased region" description="Acidic residues" evidence="11">
    <location>
        <begin position="12"/>
        <end position="21"/>
    </location>
</feature>
<keyword evidence="4" id="KW-0723">Serine/threonine-protein kinase</keyword>
<feature type="domain" description="Protein kinase" evidence="12">
    <location>
        <begin position="46"/>
        <end position="300"/>
    </location>
</feature>
<evidence type="ECO:0000256" key="3">
    <source>
        <dbReference type="ARBA" id="ARBA00022490"/>
    </source>
</evidence>
<gene>
    <name evidence="13" type="ORF">CGI_10013248</name>
</gene>
<dbReference type="InterPro" id="IPR008271">
    <property type="entry name" value="Ser/Thr_kinase_AS"/>
</dbReference>
<accession>K1R2B0</accession>
<dbReference type="HOGENOM" id="CLU_342976_0_0_1"/>
<dbReference type="PANTHER" id="PTHR24346:SF79">
    <property type="entry name" value="PROTEIN KINASE DOMAIN-CONTAINING PROTEIN"/>
    <property type="match status" value="1"/>
</dbReference>
<dbReference type="FunFam" id="1.10.510.10:FF:001222">
    <property type="entry name" value="Serine/threonine-protein kinase ppk25"/>
    <property type="match status" value="1"/>
</dbReference>
<dbReference type="EC" id="2.7.11.1" evidence="2"/>
<dbReference type="PROSITE" id="PS00108">
    <property type="entry name" value="PROTEIN_KINASE_ST"/>
    <property type="match status" value="1"/>
</dbReference>
<evidence type="ECO:0000256" key="5">
    <source>
        <dbReference type="ARBA" id="ARBA00022679"/>
    </source>
</evidence>
<evidence type="ECO:0000256" key="2">
    <source>
        <dbReference type="ARBA" id="ARBA00012513"/>
    </source>
</evidence>
<protein>
    <recommendedName>
        <fullName evidence="2">non-specific serine/threonine protein kinase</fullName>
        <ecNumber evidence="2">2.7.11.1</ecNumber>
    </recommendedName>
</protein>
<dbReference type="OrthoDB" id="193931at2759"/>
<dbReference type="PANTHER" id="PTHR24346">
    <property type="entry name" value="MAP/MICROTUBULE AFFINITY-REGULATING KINASE"/>
    <property type="match status" value="1"/>
</dbReference>
<reference evidence="13" key="1">
    <citation type="journal article" date="2012" name="Nature">
        <title>The oyster genome reveals stress adaptation and complexity of shell formation.</title>
        <authorList>
            <person name="Zhang G."/>
            <person name="Fang X."/>
            <person name="Guo X."/>
            <person name="Li L."/>
            <person name="Luo R."/>
            <person name="Xu F."/>
            <person name="Yang P."/>
            <person name="Zhang L."/>
            <person name="Wang X."/>
            <person name="Qi H."/>
            <person name="Xiong Z."/>
            <person name="Que H."/>
            <person name="Xie Y."/>
            <person name="Holland P.W."/>
            <person name="Paps J."/>
            <person name="Zhu Y."/>
            <person name="Wu F."/>
            <person name="Chen Y."/>
            <person name="Wang J."/>
            <person name="Peng C."/>
            <person name="Meng J."/>
            <person name="Yang L."/>
            <person name="Liu J."/>
            <person name="Wen B."/>
            <person name="Zhang N."/>
            <person name="Huang Z."/>
            <person name="Zhu Q."/>
            <person name="Feng Y."/>
            <person name="Mount A."/>
            <person name="Hedgecock D."/>
            <person name="Xu Z."/>
            <person name="Liu Y."/>
            <person name="Domazet-Loso T."/>
            <person name="Du Y."/>
            <person name="Sun X."/>
            <person name="Zhang S."/>
            <person name="Liu B."/>
            <person name="Cheng P."/>
            <person name="Jiang X."/>
            <person name="Li J."/>
            <person name="Fan D."/>
            <person name="Wang W."/>
            <person name="Fu W."/>
            <person name="Wang T."/>
            <person name="Wang B."/>
            <person name="Zhang J."/>
            <person name="Peng Z."/>
            <person name="Li Y."/>
            <person name="Li N."/>
            <person name="Wang J."/>
            <person name="Chen M."/>
            <person name="He Y."/>
            <person name="Tan F."/>
            <person name="Song X."/>
            <person name="Zheng Q."/>
            <person name="Huang R."/>
            <person name="Yang H."/>
            <person name="Du X."/>
            <person name="Chen L."/>
            <person name="Yang M."/>
            <person name="Gaffney P.M."/>
            <person name="Wang S."/>
            <person name="Luo L."/>
            <person name="She Z."/>
            <person name="Ming Y."/>
            <person name="Huang W."/>
            <person name="Zhang S."/>
            <person name="Huang B."/>
            <person name="Zhang Y."/>
            <person name="Qu T."/>
            <person name="Ni P."/>
            <person name="Miao G."/>
            <person name="Wang J."/>
            <person name="Wang Q."/>
            <person name="Steinberg C.E."/>
            <person name="Wang H."/>
            <person name="Li N."/>
            <person name="Qian L."/>
            <person name="Zhang G."/>
            <person name="Li Y."/>
            <person name="Yang H."/>
            <person name="Liu X."/>
            <person name="Wang J."/>
            <person name="Yin Y."/>
            <person name="Wang J."/>
        </authorList>
    </citation>
    <scope>NUCLEOTIDE SEQUENCE [LARGE SCALE GENOMIC DNA]</scope>
    <source>
        <strain evidence="13">05x7-T-G4-1.051#20</strain>
    </source>
</reference>
<dbReference type="GO" id="GO:0035556">
    <property type="term" value="P:intracellular signal transduction"/>
    <property type="evidence" value="ECO:0007669"/>
    <property type="project" value="TreeGrafter"/>
</dbReference>
<keyword evidence="8" id="KW-0067">ATP-binding</keyword>
<evidence type="ECO:0000256" key="4">
    <source>
        <dbReference type="ARBA" id="ARBA00022527"/>
    </source>
</evidence>
<evidence type="ECO:0000256" key="7">
    <source>
        <dbReference type="ARBA" id="ARBA00022777"/>
    </source>
</evidence>
<feature type="region of interest" description="Disordered" evidence="11">
    <location>
        <begin position="554"/>
        <end position="603"/>
    </location>
</feature>
<dbReference type="Pfam" id="PF00069">
    <property type="entry name" value="Pkinase"/>
    <property type="match status" value="1"/>
</dbReference>
<evidence type="ECO:0000256" key="11">
    <source>
        <dbReference type="SAM" id="MobiDB-lite"/>
    </source>
</evidence>
<keyword evidence="7 13" id="KW-0418">Kinase</keyword>
<keyword evidence="6" id="KW-0547">Nucleotide-binding</keyword>
<name>K1R2B0_MAGGI</name>
<evidence type="ECO:0000259" key="12">
    <source>
        <dbReference type="PROSITE" id="PS50011"/>
    </source>
</evidence>
<evidence type="ECO:0000256" key="10">
    <source>
        <dbReference type="ARBA" id="ARBA00048679"/>
    </source>
</evidence>
<comment type="catalytic activity">
    <reaction evidence="9">
        <text>L-threonyl-[protein] + ATP = O-phospho-L-threonyl-[protein] + ADP + H(+)</text>
        <dbReference type="Rhea" id="RHEA:46608"/>
        <dbReference type="Rhea" id="RHEA-COMP:11060"/>
        <dbReference type="Rhea" id="RHEA-COMP:11605"/>
        <dbReference type="ChEBI" id="CHEBI:15378"/>
        <dbReference type="ChEBI" id="CHEBI:30013"/>
        <dbReference type="ChEBI" id="CHEBI:30616"/>
        <dbReference type="ChEBI" id="CHEBI:61977"/>
        <dbReference type="ChEBI" id="CHEBI:456216"/>
        <dbReference type="EC" id="2.7.11.1"/>
    </reaction>
</comment>
<dbReference type="InterPro" id="IPR011009">
    <property type="entry name" value="Kinase-like_dom_sf"/>
</dbReference>
<keyword evidence="3" id="KW-0963">Cytoplasm</keyword>
<dbReference type="SUPFAM" id="SSF56112">
    <property type="entry name" value="Protein kinase-like (PK-like)"/>
    <property type="match status" value="1"/>
</dbReference>
<dbReference type="EMBL" id="JH819059">
    <property type="protein sequence ID" value="EKC27906.1"/>
    <property type="molecule type" value="Genomic_DNA"/>
</dbReference>
<feature type="region of interest" description="Disordered" evidence="11">
    <location>
        <begin position="1"/>
        <end position="40"/>
    </location>
</feature>
<feature type="compositionally biased region" description="Basic and acidic residues" evidence="11">
    <location>
        <begin position="22"/>
        <end position="38"/>
    </location>
</feature>
<dbReference type="InterPro" id="IPR017441">
    <property type="entry name" value="Protein_kinase_ATP_BS"/>
</dbReference>
<keyword evidence="5" id="KW-0808">Transferase</keyword>
<dbReference type="CDD" id="cd14003">
    <property type="entry name" value="STKc_AMPK-like"/>
    <property type="match status" value="1"/>
</dbReference>
<dbReference type="GO" id="GO:0005737">
    <property type="term" value="C:cytoplasm"/>
    <property type="evidence" value="ECO:0007669"/>
    <property type="project" value="UniProtKB-SubCell"/>
</dbReference>
<dbReference type="FunFam" id="3.30.200.20:FF:000003">
    <property type="entry name" value="Non-specific serine/threonine protein kinase"/>
    <property type="match status" value="1"/>
</dbReference>
<dbReference type="InParanoid" id="K1R2B0"/>
<dbReference type="GO" id="GO:0004674">
    <property type="term" value="F:protein serine/threonine kinase activity"/>
    <property type="evidence" value="ECO:0007669"/>
    <property type="project" value="UniProtKB-KW"/>
</dbReference>
<organism evidence="13">
    <name type="scientific">Magallana gigas</name>
    <name type="common">Pacific oyster</name>
    <name type="synonym">Crassostrea gigas</name>
    <dbReference type="NCBI Taxonomy" id="29159"/>
    <lineage>
        <taxon>Eukaryota</taxon>
        <taxon>Metazoa</taxon>
        <taxon>Spiralia</taxon>
        <taxon>Lophotrochozoa</taxon>
        <taxon>Mollusca</taxon>
        <taxon>Bivalvia</taxon>
        <taxon>Autobranchia</taxon>
        <taxon>Pteriomorphia</taxon>
        <taxon>Ostreida</taxon>
        <taxon>Ostreoidea</taxon>
        <taxon>Ostreidae</taxon>
        <taxon>Magallana</taxon>
    </lineage>
</organism>
<evidence type="ECO:0000256" key="1">
    <source>
        <dbReference type="ARBA" id="ARBA00004496"/>
    </source>
</evidence>
<evidence type="ECO:0000256" key="8">
    <source>
        <dbReference type="ARBA" id="ARBA00022840"/>
    </source>
</evidence>
<dbReference type="AlphaFoldDB" id="K1R2B0"/>